<evidence type="ECO:0000313" key="2">
    <source>
        <dbReference type="Proteomes" id="UP000583454"/>
    </source>
</evidence>
<reference evidence="1 2" key="1">
    <citation type="submission" date="2020-08" db="EMBL/GenBank/DDBJ databases">
        <title>Genomic Encyclopedia of Type Strains, Phase IV (KMG-IV): sequencing the most valuable type-strain genomes for metagenomic binning, comparative biology and taxonomic classification.</title>
        <authorList>
            <person name="Goeker M."/>
        </authorList>
    </citation>
    <scope>NUCLEOTIDE SEQUENCE [LARGE SCALE GENOMIC DNA]</scope>
    <source>
        <strain evidence="1 2">DSM 2163</strain>
    </source>
</reference>
<organism evidence="1 2">
    <name type="scientific">Methylorubrum rhodinum</name>
    <dbReference type="NCBI Taxonomy" id="29428"/>
    <lineage>
        <taxon>Bacteria</taxon>
        <taxon>Pseudomonadati</taxon>
        <taxon>Pseudomonadota</taxon>
        <taxon>Alphaproteobacteria</taxon>
        <taxon>Hyphomicrobiales</taxon>
        <taxon>Methylobacteriaceae</taxon>
        <taxon>Methylorubrum</taxon>
    </lineage>
</organism>
<sequence length="120" mass="12600">MIVAAAVAAIAVTGALLAVIVVAIAVAGAHLAPGPSGPMVIDRAEAGARVATVATTGVPARRGVTVFMRCLSCLGSKTDAWYVMRFRFRSVVSVRVRQILQNVLLSSVPNVREKLVFTRL</sequence>
<dbReference type="EMBL" id="JACHOP010000010">
    <property type="protein sequence ID" value="MBB5758035.1"/>
    <property type="molecule type" value="Genomic_DNA"/>
</dbReference>
<keyword evidence="2" id="KW-1185">Reference proteome</keyword>
<protein>
    <submittedName>
        <fullName evidence="1">Uncharacterized protein</fullName>
    </submittedName>
</protein>
<comment type="caution">
    <text evidence="1">The sequence shown here is derived from an EMBL/GenBank/DDBJ whole genome shotgun (WGS) entry which is preliminary data.</text>
</comment>
<gene>
    <name evidence="1" type="ORF">HNR00_002752</name>
</gene>
<dbReference type="Proteomes" id="UP000583454">
    <property type="component" value="Unassembled WGS sequence"/>
</dbReference>
<proteinExistence type="predicted"/>
<evidence type="ECO:0000313" key="1">
    <source>
        <dbReference type="EMBL" id="MBB5758035.1"/>
    </source>
</evidence>
<accession>A0A840ZLS6</accession>
<dbReference type="RefSeq" id="WP_183570103.1">
    <property type="nucleotide sequence ID" value="NZ_JACHOP010000010.1"/>
</dbReference>
<dbReference type="AlphaFoldDB" id="A0A840ZLS6"/>
<name>A0A840ZLS6_9HYPH</name>